<name>A0A917E7B5_9SPHN</name>
<reference evidence="4" key="1">
    <citation type="journal article" date="2014" name="Int. J. Syst. Evol. Microbiol.">
        <title>Complete genome sequence of Corynebacterium casei LMG S-19264T (=DSM 44701T), isolated from a smear-ripened cheese.</title>
        <authorList>
            <consortium name="US DOE Joint Genome Institute (JGI-PGF)"/>
            <person name="Walter F."/>
            <person name="Albersmeier A."/>
            <person name="Kalinowski J."/>
            <person name="Ruckert C."/>
        </authorList>
    </citation>
    <scope>NUCLEOTIDE SEQUENCE</scope>
    <source>
        <strain evidence="4">CGMCC 1.15519</strain>
    </source>
</reference>
<dbReference type="SUPFAM" id="SSF47616">
    <property type="entry name" value="GST C-terminal domain-like"/>
    <property type="match status" value="1"/>
</dbReference>
<dbReference type="InterPro" id="IPR010987">
    <property type="entry name" value="Glutathione-S-Trfase_C-like"/>
</dbReference>
<dbReference type="RefSeq" id="WP_188762593.1">
    <property type="nucleotide sequence ID" value="NZ_BMJM01000005.1"/>
</dbReference>
<dbReference type="PROSITE" id="PS50404">
    <property type="entry name" value="GST_NTER"/>
    <property type="match status" value="1"/>
</dbReference>
<dbReference type="InterPro" id="IPR040079">
    <property type="entry name" value="Glutathione_S-Trfase"/>
</dbReference>
<dbReference type="Pfam" id="PF13410">
    <property type="entry name" value="GST_C_2"/>
    <property type="match status" value="1"/>
</dbReference>
<dbReference type="InterPro" id="IPR036249">
    <property type="entry name" value="Thioredoxin-like_sf"/>
</dbReference>
<evidence type="ECO:0000256" key="1">
    <source>
        <dbReference type="ARBA" id="ARBA00010007"/>
    </source>
</evidence>
<accession>A0A917E7B5</accession>
<dbReference type="GO" id="GO:0004364">
    <property type="term" value="F:glutathione transferase activity"/>
    <property type="evidence" value="ECO:0007669"/>
    <property type="project" value="TreeGrafter"/>
</dbReference>
<sequence>MTTAPELTLFSYWRSSAAYRVRLALAWKGLAYDVVPIDLRTGAQSAPEYTALNPQGLVPLLRIGEVSLTQSLAIIEYLDEVYPEPPLLPGDAVGRARVRAAAQTISSDVHPINNLRVLRYLKEELGASQLQADAWARHWINAGLETLERFAEQFGGRFLFGESMTIADVCLMPQLYNARRVETDLSKYGRLLAIDAKLRENAELALAHPANQT</sequence>
<gene>
    <name evidence="4" type="ORF">GCM10011529_17860</name>
</gene>
<dbReference type="Pfam" id="PF02798">
    <property type="entry name" value="GST_N"/>
    <property type="match status" value="1"/>
</dbReference>
<dbReference type="GO" id="GO:0016034">
    <property type="term" value="F:maleylacetoacetate isomerase activity"/>
    <property type="evidence" value="ECO:0007669"/>
    <property type="project" value="TreeGrafter"/>
</dbReference>
<dbReference type="SFLD" id="SFLDG00358">
    <property type="entry name" value="Main_(cytGST)"/>
    <property type="match status" value="1"/>
</dbReference>
<dbReference type="GO" id="GO:0006749">
    <property type="term" value="P:glutathione metabolic process"/>
    <property type="evidence" value="ECO:0007669"/>
    <property type="project" value="TreeGrafter"/>
</dbReference>
<comment type="similarity">
    <text evidence="1">Belongs to the GST superfamily. Zeta family.</text>
</comment>
<dbReference type="PROSITE" id="PS50405">
    <property type="entry name" value="GST_CTER"/>
    <property type="match status" value="1"/>
</dbReference>
<dbReference type="CDD" id="cd03191">
    <property type="entry name" value="GST_C_Zeta"/>
    <property type="match status" value="1"/>
</dbReference>
<dbReference type="CDD" id="cd03042">
    <property type="entry name" value="GST_N_Zeta"/>
    <property type="match status" value="1"/>
</dbReference>
<keyword evidence="4" id="KW-0413">Isomerase</keyword>
<evidence type="ECO:0000259" key="3">
    <source>
        <dbReference type="PROSITE" id="PS50405"/>
    </source>
</evidence>
<proteinExistence type="inferred from homology"/>
<protein>
    <submittedName>
        <fullName evidence="4">Maleylacetoacetate isomerase</fullName>
    </submittedName>
</protein>
<dbReference type="InterPro" id="IPR036282">
    <property type="entry name" value="Glutathione-S-Trfase_C_sf"/>
</dbReference>
<dbReference type="SFLD" id="SFLDS00019">
    <property type="entry name" value="Glutathione_Transferase_(cytos"/>
    <property type="match status" value="1"/>
</dbReference>
<evidence type="ECO:0000259" key="2">
    <source>
        <dbReference type="PROSITE" id="PS50404"/>
    </source>
</evidence>
<dbReference type="InterPro" id="IPR005955">
    <property type="entry name" value="GST_Zeta"/>
</dbReference>
<dbReference type="EMBL" id="BMJM01000005">
    <property type="protein sequence ID" value="GGE11963.1"/>
    <property type="molecule type" value="Genomic_DNA"/>
</dbReference>
<evidence type="ECO:0000313" key="4">
    <source>
        <dbReference type="EMBL" id="GGE11963.1"/>
    </source>
</evidence>
<dbReference type="Gene3D" id="1.20.1050.10">
    <property type="match status" value="1"/>
</dbReference>
<evidence type="ECO:0000313" key="5">
    <source>
        <dbReference type="Proteomes" id="UP000635071"/>
    </source>
</evidence>
<reference evidence="4" key="2">
    <citation type="submission" date="2020-09" db="EMBL/GenBank/DDBJ databases">
        <authorList>
            <person name="Sun Q."/>
            <person name="Zhou Y."/>
        </authorList>
    </citation>
    <scope>NUCLEOTIDE SEQUENCE</scope>
    <source>
        <strain evidence="4">CGMCC 1.15519</strain>
    </source>
</reference>
<dbReference type="Gene3D" id="3.40.30.10">
    <property type="entry name" value="Glutaredoxin"/>
    <property type="match status" value="1"/>
</dbReference>
<dbReference type="PANTHER" id="PTHR42673">
    <property type="entry name" value="MALEYLACETOACETATE ISOMERASE"/>
    <property type="match status" value="1"/>
</dbReference>
<dbReference type="GO" id="GO:0005737">
    <property type="term" value="C:cytoplasm"/>
    <property type="evidence" value="ECO:0007669"/>
    <property type="project" value="InterPro"/>
</dbReference>
<dbReference type="Proteomes" id="UP000635071">
    <property type="component" value="Unassembled WGS sequence"/>
</dbReference>
<feature type="domain" description="GST N-terminal" evidence="2">
    <location>
        <begin position="5"/>
        <end position="86"/>
    </location>
</feature>
<dbReference type="InterPro" id="IPR034330">
    <property type="entry name" value="GST_Zeta_C"/>
</dbReference>
<dbReference type="NCBIfam" id="TIGR01262">
    <property type="entry name" value="maiA"/>
    <property type="match status" value="1"/>
</dbReference>
<dbReference type="PANTHER" id="PTHR42673:SF4">
    <property type="entry name" value="MALEYLACETOACETATE ISOMERASE"/>
    <property type="match status" value="1"/>
</dbReference>
<feature type="domain" description="GST C-terminal" evidence="3">
    <location>
        <begin position="91"/>
        <end position="213"/>
    </location>
</feature>
<dbReference type="AlphaFoldDB" id="A0A917E7B5"/>
<dbReference type="InterPro" id="IPR034333">
    <property type="entry name" value="GST_Zeta_N"/>
</dbReference>
<organism evidence="4 5">
    <name type="scientific">Sandarakinorhabdus glacialis</name>
    <dbReference type="NCBI Taxonomy" id="1614636"/>
    <lineage>
        <taxon>Bacteria</taxon>
        <taxon>Pseudomonadati</taxon>
        <taxon>Pseudomonadota</taxon>
        <taxon>Alphaproteobacteria</taxon>
        <taxon>Sphingomonadales</taxon>
        <taxon>Sphingosinicellaceae</taxon>
        <taxon>Sandarakinorhabdus</taxon>
    </lineage>
</organism>
<comment type="caution">
    <text evidence="4">The sequence shown here is derived from an EMBL/GenBank/DDBJ whole genome shotgun (WGS) entry which is preliminary data.</text>
</comment>
<keyword evidence="5" id="KW-1185">Reference proteome</keyword>
<dbReference type="InterPro" id="IPR004045">
    <property type="entry name" value="Glutathione_S-Trfase_N"/>
</dbReference>
<dbReference type="SUPFAM" id="SSF52833">
    <property type="entry name" value="Thioredoxin-like"/>
    <property type="match status" value="1"/>
</dbReference>
<dbReference type="GO" id="GO:0006559">
    <property type="term" value="P:L-phenylalanine catabolic process"/>
    <property type="evidence" value="ECO:0007669"/>
    <property type="project" value="TreeGrafter"/>
</dbReference>